<dbReference type="Pfam" id="PF01501">
    <property type="entry name" value="Glyco_transf_8"/>
    <property type="match status" value="1"/>
</dbReference>
<evidence type="ECO:0000256" key="4">
    <source>
        <dbReference type="SAM" id="Phobius"/>
    </source>
</evidence>
<evidence type="ECO:0000256" key="1">
    <source>
        <dbReference type="ARBA" id="ARBA00022676"/>
    </source>
</evidence>
<evidence type="ECO:0000256" key="3">
    <source>
        <dbReference type="RuleBase" id="RU362027"/>
    </source>
</evidence>
<protein>
    <recommendedName>
        <fullName evidence="3">Hexosyltransferase</fullName>
        <ecNumber evidence="3">2.4.1.-</ecNumber>
    </recommendedName>
</protein>
<keyword evidence="4" id="KW-1133">Transmembrane helix</keyword>
<dbReference type="PANTHER" id="PTHR36760:SF1">
    <property type="entry name" value="ACIDIC LEUCINE-RICH NUCLEAR PHOSPHOPROTEIN 32 FAMILY B PROTEIN"/>
    <property type="match status" value="1"/>
</dbReference>
<gene>
    <name evidence="5" type="ORF">SAY87_000868</name>
</gene>
<keyword evidence="1" id="KW-0328">Glycosyltransferase</keyword>
<keyword evidence="4" id="KW-0472">Membrane</keyword>
<dbReference type="PANTHER" id="PTHR36760">
    <property type="entry name" value="ACIDIC LEUCINE-RICH NUCLEAR PHOSPHOPROTEIN 32 FAMILY B PROTEIN"/>
    <property type="match status" value="1"/>
</dbReference>
<comment type="caution">
    <text evidence="5">The sequence shown here is derived from an EMBL/GenBank/DDBJ whole genome shotgun (WGS) entry which is preliminary data.</text>
</comment>
<keyword evidence="2" id="KW-0808">Transferase</keyword>
<evidence type="ECO:0000313" key="5">
    <source>
        <dbReference type="EMBL" id="KAK4742867.1"/>
    </source>
</evidence>
<proteinExistence type="inferred from homology"/>
<evidence type="ECO:0000313" key="6">
    <source>
        <dbReference type="Proteomes" id="UP001345219"/>
    </source>
</evidence>
<comment type="similarity">
    <text evidence="3">Belongs to the glycosyltransferase 8 family.</text>
</comment>
<dbReference type="Proteomes" id="UP001345219">
    <property type="component" value="Chromosome 1"/>
</dbReference>
<accession>A0AAN7JGY7</accession>
<dbReference type="SUPFAM" id="SSF53448">
    <property type="entry name" value="Nucleotide-diphospho-sugar transferases"/>
    <property type="match status" value="1"/>
</dbReference>
<dbReference type="EC" id="2.4.1.-" evidence="3"/>
<dbReference type="EMBL" id="JAXIOK010000023">
    <property type="protein sequence ID" value="KAK4742867.1"/>
    <property type="molecule type" value="Genomic_DNA"/>
</dbReference>
<organism evidence="5 6">
    <name type="scientific">Trapa incisa</name>
    <dbReference type="NCBI Taxonomy" id="236973"/>
    <lineage>
        <taxon>Eukaryota</taxon>
        <taxon>Viridiplantae</taxon>
        <taxon>Streptophyta</taxon>
        <taxon>Embryophyta</taxon>
        <taxon>Tracheophyta</taxon>
        <taxon>Spermatophyta</taxon>
        <taxon>Magnoliopsida</taxon>
        <taxon>eudicotyledons</taxon>
        <taxon>Gunneridae</taxon>
        <taxon>Pentapetalae</taxon>
        <taxon>rosids</taxon>
        <taxon>malvids</taxon>
        <taxon>Myrtales</taxon>
        <taxon>Lythraceae</taxon>
        <taxon>Trapa</taxon>
    </lineage>
</organism>
<dbReference type="InterPro" id="IPR029044">
    <property type="entry name" value="Nucleotide-diphossugar_trans"/>
</dbReference>
<dbReference type="AlphaFoldDB" id="A0AAN7JGY7"/>
<dbReference type="GO" id="GO:0016757">
    <property type="term" value="F:glycosyltransferase activity"/>
    <property type="evidence" value="ECO:0007669"/>
    <property type="project" value="UniProtKB-KW"/>
</dbReference>
<evidence type="ECO:0000256" key="2">
    <source>
        <dbReference type="ARBA" id="ARBA00022679"/>
    </source>
</evidence>
<dbReference type="InterPro" id="IPR002495">
    <property type="entry name" value="Glyco_trans_8"/>
</dbReference>
<reference evidence="5 6" key="1">
    <citation type="journal article" date="2023" name="Hortic Res">
        <title>Pangenome of water caltrop reveals structural variations and asymmetric subgenome divergence after allopolyploidization.</title>
        <authorList>
            <person name="Zhang X."/>
            <person name="Chen Y."/>
            <person name="Wang L."/>
            <person name="Yuan Y."/>
            <person name="Fang M."/>
            <person name="Shi L."/>
            <person name="Lu R."/>
            <person name="Comes H.P."/>
            <person name="Ma Y."/>
            <person name="Chen Y."/>
            <person name="Huang G."/>
            <person name="Zhou Y."/>
            <person name="Zheng Z."/>
            <person name="Qiu Y."/>
        </authorList>
    </citation>
    <scope>NUCLEOTIDE SEQUENCE [LARGE SCALE GENOMIC DNA]</scope>
    <source>
        <tissue evidence="5">Roots</tissue>
    </source>
</reference>
<name>A0AAN7JGY7_9MYRT</name>
<keyword evidence="4" id="KW-0812">Transmembrane</keyword>
<sequence>MQMLELEDPYTHIGEQLNFSLFTAFPPHNPVIFFKRTKSIEMPDLGKSSEKRTKFSSITIPLLLLLSSFIISHPLYFLKLISFFSPLLVTTFLTLAFTSCGAALEKIRGDRIGGLRQLEPHCTEGDDNEDELYKIIFETPLLGNVSKGSKELVNKFLIYGNGGCLQKKDVDEEYDTESHNEMSAKAEKTFEDLLQEKKVMEVKEADTEPKNFHMERESDLCASSLAWRNLRWLSSSLKILENGTGGLGEEKAGHLLGGFGSMRRTEKEWKRTLACKLFEERHETGDAIVRGDDEMDLLWETYERNDSMKHGRIKKASKEIKKLREELHKSDEEEMKRQICCLQALKISARKVNLGMGRSNMVRIPEAFKFKGLGLLHHGSNPVENGYGFLQRSILAMKSDPLKPPLDQIQKQADDYRTLALAYASYALKLEDGKLVRVFVNLSKNFSDLLKMPSYRNLFESDSANVDEPVLRQLEKDVKECIKVTRQLIYESKESFDNQLKIQKLKDTIFATNELLTKAKKKWTFSSLIASKSKLALSLNAIDGEDCTSSEICGGWQASHARIGGSKPLSLCNVFLIMCLWKIDMDGRVNGAVETCFGFFHRYCQYRNFSHPLIKSNFNPKACGWAYGMNFFDLDAWRREKSTEQYHY</sequence>
<dbReference type="Gene3D" id="3.90.550.10">
    <property type="entry name" value="Spore Coat Polysaccharide Biosynthesis Protein SpsA, Chain A"/>
    <property type="match status" value="1"/>
</dbReference>
<feature type="transmembrane region" description="Helical" evidence="4">
    <location>
        <begin position="55"/>
        <end position="77"/>
    </location>
</feature>
<keyword evidence="6" id="KW-1185">Reference proteome</keyword>